<name>W6ABW0_9MOLU</name>
<dbReference type="EMBL" id="CP006934">
    <property type="protein sequence ID" value="AHI54325.1"/>
    <property type="molecule type" value="Genomic_DNA"/>
</dbReference>
<dbReference type="STRING" id="1276257.SSABA_v1c09270"/>
<dbReference type="OrthoDB" id="399284at2"/>
<dbReference type="RefSeq" id="WP_025251462.1">
    <property type="nucleotide sequence ID" value="NZ_CP006934.1"/>
</dbReference>
<sequence>MHYSRASGIEGRLDFTNPSSTRKSTLTFFDQLQSDKISDDFFKDLAKVYEADENDKGVWSGLDAGTFTYRTELNQNLSNAGWSRAFNPFLETKYSKFLKDLAEISPNFALDKNKNFSENTDSKLMGIYKAETSGLVLKYKNSFTSTVVDIEMPKNQIGIRQNAPESTKKVVEDFFAANVNLYKQLYGYNDSGSTLTSFFIEFPESLSSVKRDTFIPFRELFEPAYDLARKKVISKNPEYEKYLNHFDNFNWTSREFSYAKIGKAGEISFYNTNKEPENEYSQYFAFGFQLGSCFFSKDSFGSENGPRSAKNFGFTMPMIAPLNPNNVNQNIKPFRAVFID</sequence>
<evidence type="ECO:0000313" key="2">
    <source>
        <dbReference type="Proteomes" id="UP000019265"/>
    </source>
</evidence>
<protein>
    <submittedName>
        <fullName evidence="1">Uncharacterized protein</fullName>
    </submittedName>
</protein>
<organism evidence="1 2">
    <name type="scientific">Spiroplasma sabaudiense Ar-1343</name>
    <dbReference type="NCBI Taxonomy" id="1276257"/>
    <lineage>
        <taxon>Bacteria</taxon>
        <taxon>Bacillati</taxon>
        <taxon>Mycoplasmatota</taxon>
        <taxon>Mollicutes</taxon>
        <taxon>Entomoplasmatales</taxon>
        <taxon>Spiroplasmataceae</taxon>
        <taxon>Spiroplasma</taxon>
    </lineage>
</organism>
<dbReference type="AlphaFoldDB" id="W6ABW0"/>
<keyword evidence="2" id="KW-1185">Reference proteome</keyword>
<dbReference type="PATRIC" id="fig|1276257.3.peg.943"/>
<gene>
    <name evidence="1" type="ORF">SSABA_v1c09270</name>
</gene>
<reference evidence="1 2" key="1">
    <citation type="journal article" date="2014" name="Genome Biol. Evol.">
        <title>Molecular evolution of the substrate utilization strategies and putative virulence factors in mosquito-associated Spiroplasma species.</title>
        <authorList>
            <person name="Chang T.H."/>
            <person name="Lo W.S."/>
            <person name="Ku C."/>
            <person name="Chen L.L."/>
            <person name="Kuo C.H."/>
        </authorList>
    </citation>
    <scope>NUCLEOTIDE SEQUENCE [LARGE SCALE GENOMIC DNA]</scope>
    <source>
        <strain evidence="1">Ar-1343</strain>
    </source>
</reference>
<dbReference type="HOGENOM" id="CLU_816136_0_0_14"/>
<dbReference type="Proteomes" id="UP000019265">
    <property type="component" value="Chromosome"/>
</dbReference>
<dbReference type="KEGG" id="ssab:SSABA_v1c09270"/>
<accession>W6ABW0</accession>
<proteinExistence type="predicted"/>
<evidence type="ECO:0000313" key="1">
    <source>
        <dbReference type="EMBL" id="AHI54325.1"/>
    </source>
</evidence>